<dbReference type="InParanoid" id="A0A1E1KG30"/>
<organism evidence="1 2">
    <name type="scientific">Rhynchosporium graminicola</name>
    <dbReference type="NCBI Taxonomy" id="2792576"/>
    <lineage>
        <taxon>Eukaryota</taxon>
        <taxon>Fungi</taxon>
        <taxon>Dikarya</taxon>
        <taxon>Ascomycota</taxon>
        <taxon>Pezizomycotina</taxon>
        <taxon>Leotiomycetes</taxon>
        <taxon>Helotiales</taxon>
        <taxon>Ploettnerulaceae</taxon>
        <taxon>Rhynchosporium</taxon>
    </lineage>
</organism>
<dbReference type="InterPro" id="IPR036770">
    <property type="entry name" value="Ankyrin_rpt-contain_sf"/>
</dbReference>
<comment type="caution">
    <text evidence="1">The sequence shown here is derived from an EMBL/GenBank/DDBJ whole genome shotgun (WGS) entry which is preliminary data.</text>
</comment>
<dbReference type="AlphaFoldDB" id="A0A1E1KG30"/>
<dbReference type="Proteomes" id="UP000178129">
    <property type="component" value="Unassembled WGS sequence"/>
</dbReference>
<keyword evidence="2" id="KW-1185">Reference proteome</keyword>
<sequence length="214" mass="23014">MTSSASGPRRRRHLTRATRRRSLCRGFPRRDACHAGDLPKTQVAINGGRLTVDDLNEGLALATSGAIEQVYAAIVSILVDAGASSFANILTTALIQIHDYQTEPLIGCFPDPACAREPLTAGADPDVSGPFRKNPLERTMGDRPAAPVLAELLLAHGARLEPELLFLPLVGRKSSGTVMTKFLLDRGLDPNTISETWGTPLHLAVYRTMLSSCC</sequence>
<proteinExistence type="predicted"/>
<name>A0A1E1KG30_9HELO</name>
<dbReference type="EMBL" id="FJUW01000012">
    <property type="protein sequence ID" value="CZS97013.1"/>
    <property type="molecule type" value="Genomic_DNA"/>
</dbReference>
<accession>A0A1E1KG30</accession>
<protein>
    <submittedName>
        <fullName evidence="1">Uncharacterized protein</fullName>
    </submittedName>
</protein>
<gene>
    <name evidence="1" type="ORF">RCO7_02733</name>
</gene>
<evidence type="ECO:0000313" key="2">
    <source>
        <dbReference type="Proteomes" id="UP000178129"/>
    </source>
</evidence>
<evidence type="ECO:0000313" key="1">
    <source>
        <dbReference type="EMBL" id="CZS97013.1"/>
    </source>
</evidence>
<reference evidence="2" key="1">
    <citation type="submission" date="2016-03" db="EMBL/GenBank/DDBJ databases">
        <authorList>
            <person name="Ploux O."/>
        </authorList>
    </citation>
    <scope>NUCLEOTIDE SEQUENCE [LARGE SCALE GENOMIC DNA]</scope>
    <source>
        <strain evidence="2">UK7</strain>
    </source>
</reference>
<dbReference type="Gene3D" id="1.25.40.20">
    <property type="entry name" value="Ankyrin repeat-containing domain"/>
    <property type="match status" value="1"/>
</dbReference>
<dbReference type="SUPFAM" id="SSF48403">
    <property type="entry name" value="Ankyrin repeat"/>
    <property type="match status" value="1"/>
</dbReference>